<accession>A0A1S2QG30</accession>
<reference evidence="1 2" key="1">
    <citation type="submission" date="2016-10" db="EMBL/GenBank/DDBJ databases">
        <title>Genome sequence of Streptomyces sp. MUSC 1.</title>
        <authorList>
            <person name="Lee L.-H."/>
            <person name="Ser H.-L."/>
            <person name="Law J.W.-F."/>
        </authorList>
    </citation>
    <scope>NUCLEOTIDE SEQUENCE [LARGE SCALE GENOMIC DNA]</scope>
    <source>
        <strain evidence="1 2">MUSC 1</strain>
    </source>
</reference>
<dbReference type="AlphaFoldDB" id="A0A1S2QG30"/>
<gene>
    <name evidence="1" type="ORF">BIV23_16090</name>
</gene>
<keyword evidence="2" id="KW-1185">Reference proteome</keyword>
<sequence>MSPADKPVLSARLLWDTEPGYDHAVIEAHTAGADDWTTPAEAGSATTTAATAYSGQGFLIGGHPWLTRHLTLAASFAAPPRTSETSLGAWRAAGPPAGSPAVRKDRTRTGALFRTYAAVTTDDTVLLGFGLEQVPSAAGRAALLGNAFAALGA</sequence>
<evidence type="ECO:0000313" key="1">
    <source>
        <dbReference type="EMBL" id="OIK04571.1"/>
    </source>
</evidence>
<name>A0A1S2QG30_9ACTN</name>
<dbReference type="EMBL" id="MLYO01000026">
    <property type="protein sequence ID" value="OIK04571.1"/>
    <property type="molecule type" value="Genomic_DNA"/>
</dbReference>
<protein>
    <submittedName>
        <fullName evidence="1">Uncharacterized protein</fullName>
    </submittedName>
</protein>
<organism evidence="1 2">
    <name type="scientific">Streptomyces monashensis</name>
    <dbReference type="NCBI Taxonomy" id="1678012"/>
    <lineage>
        <taxon>Bacteria</taxon>
        <taxon>Bacillati</taxon>
        <taxon>Actinomycetota</taxon>
        <taxon>Actinomycetes</taxon>
        <taxon>Kitasatosporales</taxon>
        <taxon>Streptomycetaceae</taxon>
        <taxon>Streptomyces</taxon>
    </lineage>
</organism>
<comment type="caution">
    <text evidence="1">The sequence shown here is derived from an EMBL/GenBank/DDBJ whole genome shotgun (WGS) entry which is preliminary data.</text>
</comment>
<evidence type="ECO:0000313" key="2">
    <source>
        <dbReference type="Proteomes" id="UP000179642"/>
    </source>
</evidence>
<dbReference type="Proteomes" id="UP000179642">
    <property type="component" value="Unassembled WGS sequence"/>
</dbReference>
<proteinExistence type="predicted"/>